<feature type="domain" description="Glucosamine/galactosamine-6-phosphate isomerase" evidence="8">
    <location>
        <begin position="8"/>
        <end position="216"/>
    </location>
</feature>
<name>A0A378JVR5_9GAMM</name>
<keyword evidence="11" id="KW-1185">Reference proteome</keyword>
<evidence type="ECO:0000256" key="3">
    <source>
        <dbReference type="ARBA" id="ARBA00004961"/>
    </source>
</evidence>
<evidence type="ECO:0000313" key="11">
    <source>
        <dbReference type="Proteomes" id="UP000054985"/>
    </source>
</evidence>
<dbReference type="Pfam" id="PF01182">
    <property type="entry name" value="Glucosamine_iso"/>
    <property type="match status" value="1"/>
</dbReference>
<comment type="function">
    <text evidence="2 7">Hydrolysis of 6-phosphogluconolactone to 6-phosphogluconate.</text>
</comment>
<protein>
    <recommendedName>
        <fullName evidence="6 7">6-phosphogluconolactonase</fullName>
        <shortName evidence="7">6PGL</shortName>
        <ecNumber evidence="5 7">3.1.1.31</ecNumber>
    </recommendedName>
</protein>
<dbReference type="AlphaFoldDB" id="A0A378JVR5"/>
<dbReference type="CDD" id="cd01400">
    <property type="entry name" value="6PGL"/>
    <property type="match status" value="1"/>
</dbReference>
<dbReference type="PANTHER" id="PTHR11054:SF0">
    <property type="entry name" value="6-PHOSPHOGLUCONOLACTONASE"/>
    <property type="match status" value="1"/>
</dbReference>
<organism evidence="10 12">
    <name type="scientific">Legionella moravica</name>
    <dbReference type="NCBI Taxonomy" id="39962"/>
    <lineage>
        <taxon>Bacteria</taxon>
        <taxon>Pseudomonadati</taxon>
        <taxon>Pseudomonadota</taxon>
        <taxon>Gammaproteobacteria</taxon>
        <taxon>Legionellales</taxon>
        <taxon>Legionellaceae</taxon>
        <taxon>Legionella</taxon>
    </lineage>
</organism>
<comment type="pathway">
    <text evidence="3 7">Carbohydrate degradation; pentose phosphate pathway; D-ribulose 5-phosphate from D-glucose 6-phosphate (oxidative stage): step 2/3.</text>
</comment>
<dbReference type="OrthoDB" id="9810967at2"/>
<dbReference type="RefSeq" id="WP_028383629.1">
    <property type="nucleotide sequence ID" value="NZ_CAAAJG010000040.1"/>
</dbReference>
<dbReference type="GO" id="GO:0017057">
    <property type="term" value="F:6-phosphogluconolactonase activity"/>
    <property type="evidence" value="ECO:0007669"/>
    <property type="project" value="UniProtKB-UniRule"/>
</dbReference>
<evidence type="ECO:0000256" key="7">
    <source>
        <dbReference type="RuleBase" id="RU365095"/>
    </source>
</evidence>
<evidence type="ECO:0000313" key="10">
    <source>
        <dbReference type="EMBL" id="STX61458.1"/>
    </source>
</evidence>
<dbReference type="PANTHER" id="PTHR11054">
    <property type="entry name" value="6-PHOSPHOGLUCONOLACTONASE"/>
    <property type="match status" value="1"/>
</dbReference>
<dbReference type="UniPathway" id="UPA00115">
    <property type="reaction ID" value="UER00409"/>
</dbReference>
<gene>
    <name evidence="7 10" type="primary">pgl</name>
    <name evidence="9" type="ORF">Lmor_2061</name>
    <name evidence="10" type="ORF">NCTC12239_00373</name>
</gene>
<evidence type="ECO:0000256" key="5">
    <source>
        <dbReference type="ARBA" id="ARBA00013198"/>
    </source>
</evidence>
<comment type="catalytic activity">
    <reaction evidence="1 7">
        <text>6-phospho-D-glucono-1,5-lactone + H2O = 6-phospho-D-gluconate + H(+)</text>
        <dbReference type="Rhea" id="RHEA:12556"/>
        <dbReference type="ChEBI" id="CHEBI:15377"/>
        <dbReference type="ChEBI" id="CHEBI:15378"/>
        <dbReference type="ChEBI" id="CHEBI:57955"/>
        <dbReference type="ChEBI" id="CHEBI:58759"/>
        <dbReference type="EC" id="3.1.1.31"/>
    </reaction>
</comment>
<dbReference type="InterPro" id="IPR005900">
    <property type="entry name" value="6-phosphogluconolactonase_DevB"/>
</dbReference>
<dbReference type="Gene3D" id="3.40.50.1360">
    <property type="match status" value="1"/>
</dbReference>
<dbReference type="SUPFAM" id="SSF100950">
    <property type="entry name" value="NagB/RpiA/CoA transferase-like"/>
    <property type="match status" value="1"/>
</dbReference>
<evidence type="ECO:0000256" key="2">
    <source>
        <dbReference type="ARBA" id="ARBA00002681"/>
    </source>
</evidence>
<dbReference type="STRING" id="39962.Lmor_2061"/>
<proteinExistence type="inferred from homology"/>
<dbReference type="EC" id="3.1.1.31" evidence="5 7"/>
<evidence type="ECO:0000259" key="8">
    <source>
        <dbReference type="Pfam" id="PF01182"/>
    </source>
</evidence>
<reference evidence="10 12" key="2">
    <citation type="submission" date="2018-06" db="EMBL/GenBank/DDBJ databases">
        <authorList>
            <consortium name="Pathogen Informatics"/>
            <person name="Doyle S."/>
        </authorList>
    </citation>
    <scope>NUCLEOTIDE SEQUENCE [LARGE SCALE GENOMIC DNA]</scope>
    <source>
        <strain evidence="10 12">NCTC12239</strain>
    </source>
</reference>
<evidence type="ECO:0000313" key="9">
    <source>
        <dbReference type="EMBL" id="KTD32632.1"/>
    </source>
</evidence>
<dbReference type="GO" id="GO:0006098">
    <property type="term" value="P:pentose-phosphate shunt"/>
    <property type="evidence" value="ECO:0007669"/>
    <property type="project" value="UniProtKB-UniPathway"/>
</dbReference>
<dbReference type="EMBL" id="UGOG01000001">
    <property type="protein sequence ID" value="STX61458.1"/>
    <property type="molecule type" value="Genomic_DNA"/>
</dbReference>
<dbReference type="NCBIfam" id="TIGR01198">
    <property type="entry name" value="pgl"/>
    <property type="match status" value="1"/>
</dbReference>
<dbReference type="Proteomes" id="UP000054985">
    <property type="component" value="Unassembled WGS sequence"/>
</dbReference>
<reference evidence="9 11" key="1">
    <citation type="submission" date="2015-11" db="EMBL/GenBank/DDBJ databases">
        <title>Genomic analysis of 38 Legionella species identifies large and diverse effector repertoires.</title>
        <authorList>
            <person name="Burstein D."/>
            <person name="Amaro F."/>
            <person name="Zusman T."/>
            <person name="Lifshitz Z."/>
            <person name="Cohen O."/>
            <person name="Gilbert J.A."/>
            <person name="Pupko T."/>
            <person name="Shuman H.A."/>
            <person name="Segal G."/>
        </authorList>
    </citation>
    <scope>NUCLEOTIDE SEQUENCE [LARGE SCALE GENOMIC DNA]</scope>
    <source>
        <strain evidence="9 11">ATCC 43877</strain>
    </source>
</reference>
<keyword evidence="7 10" id="KW-0378">Hydrolase</keyword>
<comment type="similarity">
    <text evidence="4 7">Belongs to the glucosamine/galactosamine-6-phosphate isomerase family. 6-phosphogluconolactonase subfamily.</text>
</comment>
<evidence type="ECO:0000256" key="6">
    <source>
        <dbReference type="ARBA" id="ARBA00020337"/>
    </source>
</evidence>
<dbReference type="GO" id="GO:0005975">
    <property type="term" value="P:carbohydrate metabolic process"/>
    <property type="evidence" value="ECO:0007669"/>
    <property type="project" value="UniProtKB-UniRule"/>
</dbReference>
<dbReference type="InterPro" id="IPR039104">
    <property type="entry name" value="6PGL"/>
</dbReference>
<evidence type="ECO:0000313" key="12">
    <source>
        <dbReference type="Proteomes" id="UP000254040"/>
    </source>
</evidence>
<evidence type="ECO:0000256" key="1">
    <source>
        <dbReference type="ARBA" id="ARBA00000832"/>
    </source>
</evidence>
<dbReference type="InterPro" id="IPR006148">
    <property type="entry name" value="Glc/Gal-6P_isomerase"/>
</dbReference>
<accession>A0A378JVR5</accession>
<dbReference type="EMBL" id="LNYN01000027">
    <property type="protein sequence ID" value="KTD32632.1"/>
    <property type="molecule type" value="Genomic_DNA"/>
</dbReference>
<dbReference type="Proteomes" id="UP000254040">
    <property type="component" value="Unassembled WGS sequence"/>
</dbReference>
<evidence type="ECO:0000256" key="4">
    <source>
        <dbReference type="ARBA" id="ARBA00010662"/>
    </source>
</evidence>
<sequence>MQLYNFSDANRLNSDLAEQISTLLDEAITLRGRAYLVVSGGKTPIDLFKLLAQKEVSWDKVTITLADERCVSIHDPDRNERLVNDFLLQHKAHQAQFISLYNEHISIKENLESVEPRLDSLPAFDVVILGMGEDGHTASLFPCSDELESGLDDEAQALLLVYPRSAPYPRISLSKRRLLNSRKIFIHLVGQKKRTVLSQALEIDNPKVMPISAFINNQKANIQVMYAPQ</sequence>
<dbReference type="InterPro" id="IPR037171">
    <property type="entry name" value="NagB/RpiA_transferase-like"/>
</dbReference>